<evidence type="ECO:0000256" key="1">
    <source>
        <dbReference type="SAM" id="Phobius"/>
    </source>
</evidence>
<dbReference type="AlphaFoldDB" id="A0A0F9DS08"/>
<gene>
    <name evidence="2" type="ORF">LCGC14_2163370</name>
</gene>
<protein>
    <submittedName>
        <fullName evidence="2">Uncharacterized protein</fullName>
    </submittedName>
</protein>
<keyword evidence="1" id="KW-1133">Transmembrane helix</keyword>
<sequence>MANLLDSNDFLYFYLGLNVVIIILDTLFFIARKRENSANKLKFLIIFLLGVSIIIFGSTSLPYLIATSNSLR</sequence>
<proteinExistence type="predicted"/>
<feature type="non-terminal residue" evidence="2">
    <location>
        <position position="72"/>
    </location>
</feature>
<feature type="transmembrane region" description="Helical" evidence="1">
    <location>
        <begin position="12"/>
        <end position="31"/>
    </location>
</feature>
<name>A0A0F9DS08_9ZZZZ</name>
<keyword evidence="1" id="KW-0472">Membrane</keyword>
<reference evidence="2" key="1">
    <citation type="journal article" date="2015" name="Nature">
        <title>Complex archaea that bridge the gap between prokaryotes and eukaryotes.</title>
        <authorList>
            <person name="Spang A."/>
            <person name="Saw J.H."/>
            <person name="Jorgensen S.L."/>
            <person name="Zaremba-Niedzwiedzka K."/>
            <person name="Martijn J."/>
            <person name="Lind A.E."/>
            <person name="van Eijk R."/>
            <person name="Schleper C."/>
            <person name="Guy L."/>
            <person name="Ettema T.J."/>
        </authorList>
    </citation>
    <scope>NUCLEOTIDE SEQUENCE</scope>
</reference>
<keyword evidence="1" id="KW-0812">Transmembrane</keyword>
<dbReference type="EMBL" id="LAZR01027792">
    <property type="protein sequence ID" value="KKL64598.1"/>
    <property type="molecule type" value="Genomic_DNA"/>
</dbReference>
<feature type="transmembrane region" description="Helical" evidence="1">
    <location>
        <begin position="43"/>
        <end position="65"/>
    </location>
</feature>
<evidence type="ECO:0000313" key="2">
    <source>
        <dbReference type="EMBL" id="KKL64598.1"/>
    </source>
</evidence>
<organism evidence="2">
    <name type="scientific">marine sediment metagenome</name>
    <dbReference type="NCBI Taxonomy" id="412755"/>
    <lineage>
        <taxon>unclassified sequences</taxon>
        <taxon>metagenomes</taxon>
        <taxon>ecological metagenomes</taxon>
    </lineage>
</organism>
<comment type="caution">
    <text evidence="2">The sequence shown here is derived from an EMBL/GenBank/DDBJ whole genome shotgun (WGS) entry which is preliminary data.</text>
</comment>
<accession>A0A0F9DS08</accession>